<dbReference type="EMBL" id="JAZGQK010000034">
    <property type="protein sequence ID" value="MEE6263125.1"/>
    <property type="molecule type" value="Genomic_DNA"/>
</dbReference>
<reference evidence="7 8" key="1">
    <citation type="submission" date="2024-01" db="EMBL/GenBank/DDBJ databases">
        <title>Genome insights into Plantactinospora sonchi sp. nov.</title>
        <authorList>
            <person name="Wang L."/>
        </authorList>
    </citation>
    <scope>NUCLEOTIDE SEQUENCE [LARGE SCALE GENOMIC DNA]</scope>
    <source>
        <strain evidence="7 8">NEAU-QY2</strain>
    </source>
</reference>
<dbReference type="SUPFAM" id="SSF47741">
    <property type="entry name" value="CO dehydrogenase ISP C-domain like"/>
    <property type="match status" value="1"/>
</dbReference>
<dbReference type="InterPro" id="IPR036010">
    <property type="entry name" value="2Fe-2S_ferredoxin-like_sf"/>
</dbReference>
<keyword evidence="5" id="KW-0411">Iron-sulfur</keyword>
<sequence length="166" mass="17492">MRQTITLTVNGERHQLATDPDATLLHLLRDDLGLRGSRFGCGLGQCGACVVLLDGRPVSACDTPARSAADRTVTTVEGLADGDTPHPVQRAFLTEQAAQCGYCLSGILVRAAALLAEHPQPDEATVAAALDRHLCRCGAQPRMVRAVVRAGRDIDPTGRPDGDTDA</sequence>
<dbReference type="CDD" id="cd00207">
    <property type="entry name" value="fer2"/>
    <property type="match status" value="1"/>
</dbReference>
<dbReference type="InterPro" id="IPR001041">
    <property type="entry name" value="2Fe-2S_ferredoxin-type"/>
</dbReference>
<dbReference type="Pfam" id="PF01799">
    <property type="entry name" value="Fer2_2"/>
    <property type="match status" value="1"/>
</dbReference>
<comment type="caution">
    <text evidence="7">The sequence shown here is derived from an EMBL/GenBank/DDBJ whole genome shotgun (WGS) entry which is preliminary data.</text>
</comment>
<organism evidence="7 8">
    <name type="scientific">Plantactinospora sonchi</name>
    <dbReference type="NCBI Taxonomy" id="1544735"/>
    <lineage>
        <taxon>Bacteria</taxon>
        <taxon>Bacillati</taxon>
        <taxon>Actinomycetota</taxon>
        <taxon>Actinomycetes</taxon>
        <taxon>Micromonosporales</taxon>
        <taxon>Micromonosporaceae</taxon>
        <taxon>Plantactinospora</taxon>
    </lineage>
</organism>
<feature type="domain" description="2Fe-2S ferredoxin-type" evidence="6">
    <location>
        <begin position="3"/>
        <end position="79"/>
    </location>
</feature>
<dbReference type="PANTHER" id="PTHR44379">
    <property type="entry name" value="OXIDOREDUCTASE WITH IRON-SULFUR SUBUNIT"/>
    <property type="match status" value="1"/>
</dbReference>
<dbReference type="InterPro" id="IPR036884">
    <property type="entry name" value="2Fe-2S-bd_dom_sf"/>
</dbReference>
<evidence type="ECO:0000256" key="2">
    <source>
        <dbReference type="ARBA" id="ARBA00022723"/>
    </source>
</evidence>
<keyword evidence="4" id="KW-0408">Iron</keyword>
<gene>
    <name evidence="7" type="ORF">V1633_32060</name>
</gene>
<dbReference type="Proteomes" id="UP001332243">
    <property type="component" value="Unassembled WGS sequence"/>
</dbReference>
<evidence type="ECO:0000256" key="5">
    <source>
        <dbReference type="ARBA" id="ARBA00023014"/>
    </source>
</evidence>
<dbReference type="PANTHER" id="PTHR44379:SF6">
    <property type="entry name" value="BLR6046 PROTEIN"/>
    <property type="match status" value="1"/>
</dbReference>
<dbReference type="InterPro" id="IPR051452">
    <property type="entry name" value="Diverse_Oxidoreductases"/>
</dbReference>
<dbReference type="InterPro" id="IPR002888">
    <property type="entry name" value="2Fe-2S-bd"/>
</dbReference>
<name>A0ABU7S2V8_9ACTN</name>
<evidence type="ECO:0000256" key="1">
    <source>
        <dbReference type="ARBA" id="ARBA00022714"/>
    </source>
</evidence>
<evidence type="ECO:0000259" key="6">
    <source>
        <dbReference type="PROSITE" id="PS51085"/>
    </source>
</evidence>
<dbReference type="InterPro" id="IPR006058">
    <property type="entry name" value="2Fe2S_fd_BS"/>
</dbReference>
<keyword evidence="3" id="KW-0560">Oxidoreductase</keyword>
<keyword evidence="8" id="KW-1185">Reference proteome</keyword>
<dbReference type="PROSITE" id="PS51085">
    <property type="entry name" value="2FE2S_FER_2"/>
    <property type="match status" value="1"/>
</dbReference>
<dbReference type="InterPro" id="IPR012675">
    <property type="entry name" value="Beta-grasp_dom_sf"/>
</dbReference>
<evidence type="ECO:0000313" key="8">
    <source>
        <dbReference type="Proteomes" id="UP001332243"/>
    </source>
</evidence>
<dbReference type="Gene3D" id="3.10.20.30">
    <property type="match status" value="1"/>
</dbReference>
<keyword evidence="1" id="KW-0001">2Fe-2S</keyword>
<evidence type="ECO:0000313" key="7">
    <source>
        <dbReference type="EMBL" id="MEE6263125.1"/>
    </source>
</evidence>
<keyword evidence="2" id="KW-0479">Metal-binding</keyword>
<dbReference type="Pfam" id="PF00111">
    <property type="entry name" value="Fer2"/>
    <property type="match status" value="1"/>
</dbReference>
<dbReference type="Gene3D" id="1.10.150.120">
    <property type="entry name" value="[2Fe-2S]-binding domain"/>
    <property type="match status" value="1"/>
</dbReference>
<dbReference type="PROSITE" id="PS00197">
    <property type="entry name" value="2FE2S_FER_1"/>
    <property type="match status" value="1"/>
</dbReference>
<dbReference type="SUPFAM" id="SSF54292">
    <property type="entry name" value="2Fe-2S ferredoxin-like"/>
    <property type="match status" value="1"/>
</dbReference>
<evidence type="ECO:0000256" key="3">
    <source>
        <dbReference type="ARBA" id="ARBA00023002"/>
    </source>
</evidence>
<protein>
    <submittedName>
        <fullName evidence="7">(2Fe-2S)-binding protein</fullName>
    </submittedName>
</protein>
<accession>A0ABU7S2V8</accession>
<proteinExistence type="predicted"/>
<dbReference type="RefSeq" id="WP_331218062.1">
    <property type="nucleotide sequence ID" value="NZ_JAZGQK010000034.1"/>
</dbReference>
<evidence type="ECO:0000256" key="4">
    <source>
        <dbReference type="ARBA" id="ARBA00023004"/>
    </source>
</evidence>